<dbReference type="HAMAP" id="MF_01526">
    <property type="entry name" value="UPF0342"/>
    <property type="match status" value="1"/>
</dbReference>
<comment type="caution">
    <text evidence="2">The sequence shown here is derived from an EMBL/GenBank/DDBJ whole genome shotgun (WGS) entry which is preliminary data.</text>
</comment>
<dbReference type="InterPro" id="IPR023378">
    <property type="entry name" value="YheA/YmcA-like_dom_sf"/>
</dbReference>
<name>E4KQ84_9LACT</name>
<keyword evidence="3" id="KW-1185">Reference proteome</keyword>
<evidence type="ECO:0000256" key="1">
    <source>
        <dbReference type="HAMAP-Rule" id="MF_01526"/>
    </source>
</evidence>
<organism evidence="2 3">
    <name type="scientific">Eremococcus coleocola ACS-139-V-Col8</name>
    <dbReference type="NCBI Taxonomy" id="908337"/>
    <lineage>
        <taxon>Bacteria</taxon>
        <taxon>Bacillati</taxon>
        <taxon>Bacillota</taxon>
        <taxon>Bacilli</taxon>
        <taxon>Lactobacillales</taxon>
        <taxon>Aerococcaceae</taxon>
        <taxon>Eremococcus</taxon>
    </lineage>
</organism>
<protein>
    <recommendedName>
        <fullName evidence="1">UPF0342 protein HMPREF9257_1684</fullName>
    </recommendedName>
</protein>
<dbReference type="AlphaFoldDB" id="E4KQ84"/>
<dbReference type="Proteomes" id="UP000005990">
    <property type="component" value="Unassembled WGS sequence"/>
</dbReference>
<gene>
    <name evidence="2" type="ORF">HMPREF9257_1684</name>
</gene>
<accession>E4KQ84</accession>
<evidence type="ECO:0000313" key="2">
    <source>
        <dbReference type="EMBL" id="EFR30858.1"/>
    </source>
</evidence>
<dbReference type="InterPro" id="IPR010368">
    <property type="entry name" value="Com_YlbF"/>
</dbReference>
<comment type="similarity">
    <text evidence="1">Belongs to the UPF0342 family.</text>
</comment>
<sequence length="115" mass="13188">MTEINNIYDTANQLERDLRALPAYLELKADLEAIQADEEASKLFNEFRDMTKQMQEKQMQGQEPSEADMTGLQELSQKVSANDLIMKLMQSEQAVSQTINDINDIIMKPLSDIYK</sequence>
<dbReference type="eggNOG" id="COG3679">
    <property type="taxonomic scope" value="Bacteria"/>
</dbReference>
<dbReference type="Pfam" id="PF06133">
    <property type="entry name" value="Com_YlbF"/>
    <property type="match status" value="1"/>
</dbReference>
<dbReference type="OrthoDB" id="9811402at2"/>
<dbReference type="SUPFAM" id="SSF158622">
    <property type="entry name" value="YheA/YmcA-like"/>
    <property type="match status" value="1"/>
</dbReference>
<reference evidence="2 3" key="1">
    <citation type="submission" date="2010-10" db="EMBL/GenBank/DDBJ databases">
        <authorList>
            <person name="Durkin A.S."/>
            <person name="Madupu R."/>
            <person name="Torralba M."/>
            <person name="Gillis M."/>
            <person name="Methe B."/>
            <person name="Sutton G."/>
            <person name="Nelson K.E."/>
        </authorList>
    </citation>
    <scope>NUCLEOTIDE SEQUENCE [LARGE SCALE GENOMIC DNA]</scope>
    <source>
        <strain evidence="2 3">ACS-139-V-Col8</strain>
    </source>
</reference>
<dbReference type="EMBL" id="AENN01000016">
    <property type="protein sequence ID" value="EFR30858.1"/>
    <property type="molecule type" value="Genomic_DNA"/>
</dbReference>
<dbReference type="Gene3D" id="1.20.1500.10">
    <property type="entry name" value="YheA/YmcA-like"/>
    <property type="match status" value="1"/>
</dbReference>
<dbReference type="STRING" id="908337.HMPREF9257_1684"/>
<dbReference type="RefSeq" id="WP_006418644.1">
    <property type="nucleotide sequence ID" value="NZ_AENN01000016.1"/>
</dbReference>
<evidence type="ECO:0000313" key="3">
    <source>
        <dbReference type="Proteomes" id="UP000005990"/>
    </source>
</evidence>
<proteinExistence type="inferred from homology"/>